<evidence type="ECO:0000313" key="3">
    <source>
        <dbReference type="Proteomes" id="UP000602284"/>
    </source>
</evidence>
<dbReference type="SUPFAM" id="SSF51430">
    <property type="entry name" value="NAD(P)-linked oxidoreductase"/>
    <property type="match status" value="1"/>
</dbReference>
<evidence type="ECO:0000313" key="2">
    <source>
        <dbReference type="EMBL" id="MBL0388816.1"/>
    </source>
</evidence>
<comment type="caution">
    <text evidence="2">The sequence shown here is derived from an EMBL/GenBank/DDBJ whole genome shotgun (WGS) entry which is preliminary data.</text>
</comment>
<organism evidence="2 3">
    <name type="scientific">Tumebacillus amylolyticus</name>
    <dbReference type="NCBI Taxonomy" id="2801339"/>
    <lineage>
        <taxon>Bacteria</taxon>
        <taxon>Bacillati</taxon>
        <taxon>Bacillota</taxon>
        <taxon>Bacilli</taxon>
        <taxon>Bacillales</taxon>
        <taxon>Alicyclobacillaceae</taxon>
        <taxon>Tumebacillus</taxon>
    </lineage>
</organism>
<dbReference type="Gene3D" id="3.20.20.100">
    <property type="entry name" value="NADP-dependent oxidoreductase domain"/>
    <property type="match status" value="1"/>
</dbReference>
<dbReference type="CDD" id="cd19099">
    <property type="entry name" value="AKR_unchar"/>
    <property type="match status" value="1"/>
</dbReference>
<evidence type="ECO:0000259" key="1">
    <source>
        <dbReference type="Pfam" id="PF00248"/>
    </source>
</evidence>
<dbReference type="RefSeq" id="WP_201637821.1">
    <property type="nucleotide sequence ID" value="NZ_JAEQNB010000007.1"/>
</dbReference>
<proteinExistence type="predicted"/>
<feature type="domain" description="NADP-dependent oxidoreductase" evidence="1">
    <location>
        <begin position="27"/>
        <end position="272"/>
    </location>
</feature>
<dbReference type="InterPro" id="IPR053135">
    <property type="entry name" value="AKR2_Oxidoreductase"/>
</dbReference>
<reference evidence="2 3" key="1">
    <citation type="submission" date="2021-01" db="EMBL/GenBank/DDBJ databases">
        <title>Tumebacillus sp. strain ITR2 16S ribosomal RNA gene Genome sequencing and assembly.</title>
        <authorList>
            <person name="Kang M."/>
        </authorList>
    </citation>
    <scope>NUCLEOTIDE SEQUENCE [LARGE SCALE GENOMIC DNA]</scope>
    <source>
        <strain evidence="2 3">ITR2</strain>
    </source>
</reference>
<dbReference type="PANTHER" id="PTHR43312">
    <property type="entry name" value="D-THREO-ALDOSE 1-DEHYDROGENASE"/>
    <property type="match status" value="1"/>
</dbReference>
<sequence>MFLQYNALGQTGLQVSQAGFGCYRVDVSVSEHREAMRKALLGGVNVLDTSSNYSDGGSEELVGKVLAEMTSAGEIDREQVVVVSKAGYLQGHNYRLSQQRKREGMPFLDLVLYGEGLEHCIHPEFLEDQLTASLERLQMQALDVYLLHNPEYYLGFAKQNGMQLDEAREEYYRRIELAFRHLEGEVERGRIRWYGISSNTFPAPAEEYLFTSLERVWEIAESISDTHHFRVIQLPMNLLERGGVIQANQSNGQSVLKFARDKGLGVLINRPLNAFVANSLVRLADLPMPDVDAAASVTELIEKVVAAEALFRQDILPLVEADDEVRASLADKLTAGALLQEHGRKFASLDHWQEVVQQFFVPTVQSGVQKLLETPNLPPEVGAWLEGYVNAVNETFLAVTEMYKQRAAEVSQELKRRVAQADAQWGEAGTLSGMALRALRSTDGVSSVLVGMRREAYVEDVLAELQVQIDVKDRFASWEGLGQKF</sequence>
<dbReference type="EMBL" id="JAEQNB010000007">
    <property type="protein sequence ID" value="MBL0388816.1"/>
    <property type="molecule type" value="Genomic_DNA"/>
</dbReference>
<dbReference type="Pfam" id="PF00248">
    <property type="entry name" value="Aldo_ket_red"/>
    <property type="match status" value="1"/>
</dbReference>
<accession>A0ABS1JEV4</accession>
<name>A0ABS1JEV4_9BACL</name>
<dbReference type="PANTHER" id="PTHR43312:SF1">
    <property type="entry name" value="NADP-DEPENDENT OXIDOREDUCTASE DOMAIN-CONTAINING PROTEIN"/>
    <property type="match status" value="1"/>
</dbReference>
<dbReference type="Proteomes" id="UP000602284">
    <property type="component" value="Unassembled WGS sequence"/>
</dbReference>
<gene>
    <name evidence="2" type="ORF">JJB07_19625</name>
</gene>
<protein>
    <submittedName>
        <fullName evidence="2">Aldo/keto reductase</fullName>
    </submittedName>
</protein>
<dbReference type="InterPro" id="IPR023210">
    <property type="entry name" value="NADP_OxRdtase_dom"/>
</dbReference>
<keyword evidence="3" id="KW-1185">Reference proteome</keyword>
<dbReference type="InterPro" id="IPR036812">
    <property type="entry name" value="NAD(P)_OxRdtase_dom_sf"/>
</dbReference>